<dbReference type="EMBL" id="CAJQUM010000001">
    <property type="protein sequence ID" value="CAG4883461.1"/>
    <property type="molecule type" value="Genomic_DNA"/>
</dbReference>
<dbReference type="PANTHER" id="PTHR10587:SF133">
    <property type="entry name" value="CHITIN DEACETYLASE 1-RELATED"/>
    <property type="match status" value="1"/>
</dbReference>
<dbReference type="GO" id="GO:0046872">
    <property type="term" value="F:metal ion binding"/>
    <property type="evidence" value="ECO:0007669"/>
    <property type="project" value="UniProtKB-KW"/>
</dbReference>
<keyword evidence="3" id="KW-0732">Signal</keyword>
<feature type="chain" id="PRO_5036743225" evidence="3">
    <location>
        <begin position="24"/>
        <end position="291"/>
    </location>
</feature>
<feature type="signal peptide" evidence="3">
    <location>
        <begin position="1"/>
        <end position="23"/>
    </location>
</feature>
<keyword evidence="2" id="KW-0378">Hydrolase</keyword>
<sequence length="291" mass="32202">MRFFLLRLCAIFWAASCAIEAYADAPVVTPAPVRFILTFDDGPDGREKDNPTASILATLAENPTQKDIKAIFFVQTRSSEGGATACGQALLGREHAQGHVLALHDGSTLGHPNHCKLSDAVLEQSLNDGLADLMTIAGRPTTLLRPPYWAYNERTLATYARHGLAVLLTDISANDGKVWGYHGSPRRRSHMASEMAHVKERMQRSEIPGADGATPIVVTFHDTNDYTAEHMQEYLHMLVDEARRAGLTLAARPFYDDGATLERAALIRAHDVAHRADMVPAQWRWLYWLFG</sequence>
<evidence type="ECO:0000256" key="3">
    <source>
        <dbReference type="SAM" id="SignalP"/>
    </source>
</evidence>
<comment type="caution">
    <text evidence="5">The sequence shown here is derived from an EMBL/GenBank/DDBJ whole genome shotgun (WGS) entry which is preliminary data.</text>
</comment>
<dbReference type="SUPFAM" id="SSF88713">
    <property type="entry name" value="Glycoside hydrolase/deacetylase"/>
    <property type="match status" value="1"/>
</dbReference>
<proteinExistence type="predicted"/>
<dbReference type="Proteomes" id="UP000742786">
    <property type="component" value="Unassembled WGS sequence"/>
</dbReference>
<dbReference type="RefSeq" id="WP_220635431.1">
    <property type="nucleotide sequence ID" value="NZ_CAJQUM010000001.1"/>
</dbReference>
<dbReference type="Pfam" id="PF01522">
    <property type="entry name" value="Polysacc_deac_1"/>
    <property type="match status" value="1"/>
</dbReference>
<keyword evidence="1" id="KW-0479">Metal-binding</keyword>
<keyword evidence="6" id="KW-1185">Reference proteome</keyword>
<dbReference type="InterPro" id="IPR050248">
    <property type="entry name" value="Polysacc_deacetylase_ArnD"/>
</dbReference>
<dbReference type="PANTHER" id="PTHR10587">
    <property type="entry name" value="GLYCOSYL TRANSFERASE-RELATED"/>
    <property type="match status" value="1"/>
</dbReference>
<accession>A0A916J6S7</accession>
<evidence type="ECO:0000256" key="2">
    <source>
        <dbReference type="ARBA" id="ARBA00022801"/>
    </source>
</evidence>
<protein>
    <submittedName>
        <fullName evidence="5">Polysaccharide deacetylase</fullName>
    </submittedName>
</protein>
<dbReference type="PROSITE" id="PS51677">
    <property type="entry name" value="NODB"/>
    <property type="match status" value="1"/>
</dbReference>
<name>A0A916J6S7_9PROT</name>
<organism evidence="5 6">
    <name type="scientific">Georgfuchsia toluolica</name>
    <dbReference type="NCBI Taxonomy" id="424218"/>
    <lineage>
        <taxon>Bacteria</taxon>
        <taxon>Pseudomonadati</taxon>
        <taxon>Pseudomonadota</taxon>
        <taxon>Betaproteobacteria</taxon>
        <taxon>Nitrosomonadales</taxon>
        <taxon>Sterolibacteriaceae</taxon>
        <taxon>Georgfuchsia</taxon>
    </lineage>
</organism>
<dbReference type="CDD" id="cd10917">
    <property type="entry name" value="CE4_NodB_like_6s_7s"/>
    <property type="match status" value="1"/>
</dbReference>
<evidence type="ECO:0000256" key="1">
    <source>
        <dbReference type="ARBA" id="ARBA00022723"/>
    </source>
</evidence>
<dbReference type="InterPro" id="IPR011330">
    <property type="entry name" value="Glyco_hydro/deAcase_b/a-brl"/>
</dbReference>
<dbReference type="AlphaFoldDB" id="A0A916J6S7"/>
<evidence type="ECO:0000259" key="4">
    <source>
        <dbReference type="PROSITE" id="PS51677"/>
    </source>
</evidence>
<dbReference type="Gene3D" id="3.20.20.370">
    <property type="entry name" value="Glycoside hydrolase/deacetylase"/>
    <property type="match status" value="1"/>
</dbReference>
<evidence type="ECO:0000313" key="6">
    <source>
        <dbReference type="Proteomes" id="UP000742786"/>
    </source>
</evidence>
<feature type="domain" description="NodB homology" evidence="4">
    <location>
        <begin position="33"/>
        <end position="250"/>
    </location>
</feature>
<dbReference type="InterPro" id="IPR002509">
    <property type="entry name" value="NODB_dom"/>
</dbReference>
<reference evidence="5" key="1">
    <citation type="submission" date="2021-04" db="EMBL/GenBank/DDBJ databases">
        <authorList>
            <person name="Hornung B."/>
        </authorList>
    </citation>
    <scope>NUCLEOTIDE SEQUENCE</scope>
    <source>
        <strain evidence="5">G5G6</strain>
    </source>
</reference>
<dbReference type="GO" id="GO:0016020">
    <property type="term" value="C:membrane"/>
    <property type="evidence" value="ECO:0007669"/>
    <property type="project" value="TreeGrafter"/>
</dbReference>
<dbReference type="GO" id="GO:0016810">
    <property type="term" value="F:hydrolase activity, acting on carbon-nitrogen (but not peptide) bonds"/>
    <property type="evidence" value="ECO:0007669"/>
    <property type="project" value="InterPro"/>
</dbReference>
<dbReference type="GO" id="GO:0005975">
    <property type="term" value="P:carbohydrate metabolic process"/>
    <property type="evidence" value="ECO:0007669"/>
    <property type="project" value="InterPro"/>
</dbReference>
<gene>
    <name evidence="5" type="ORF">GTOL_11344</name>
</gene>
<evidence type="ECO:0000313" key="5">
    <source>
        <dbReference type="EMBL" id="CAG4883461.1"/>
    </source>
</evidence>